<dbReference type="STRING" id="380248.SAMN05216251_13023"/>
<evidence type="ECO:0000313" key="3">
    <source>
        <dbReference type="Proteomes" id="UP000199323"/>
    </source>
</evidence>
<evidence type="ECO:0000259" key="1">
    <source>
        <dbReference type="PROSITE" id="PS50801"/>
    </source>
</evidence>
<keyword evidence="3" id="KW-1185">Reference proteome</keyword>
<dbReference type="InterPro" id="IPR002645">
    <property type="entry name" value="STAS_dom"/>
</dbReference>
<dbReference type="Pfam" id="PF01740">
    <property type="entry name" value="STAS"/>
    <property type="match status" value="1"/>
</dbReference>
<dbReference type="OrthoDB" id="3296948at2"/>
<dbReference type="SUPFAM" id="SSF52091">
    <property type="entry name" value="SpoIIaa-like"/>
    <property type="match status" value="1"/>
</dbReference>
<dbReference type="Gene3D" id="3.30.750.24">
    <property type="entry name" value="STAS domain"/>
    <property type="match status" value="1"/>
</dbReference>
<protein>
    <submittedName>
        <fullName evidence="2">Anti-anti-sigma factor</fullName>
    </submittedName>
</protein>
<reference evidence="3" key="1">
    <citation type="submission" date="2016-10" db="EMBL/GenBank/DDBJ databases">
        <authorList>
            <person name="Varghese N."/>
            <person name="Submissions S."/>
        </authorList>
    </citation>
    <scope>NUCLEOTIDE SEQUENCE [LARGE SCALE GENOMIC DNA]</scope>
    <source>
        <strain evidence="3">CGMCC 4.3510</strain>
    </source>
</reference>
<dbReference type="PROSITE" id="PS50801">
    <property type="entry name" value="STAS"/>
    <property type="match status" value="1"/>
</dbReference>
<dbReference type="AlphaFoldDB" id="A0A1I2LNE3"/>
<gene>
    <name evidence="2" type="ORF">SAMN05216251_13023</name>
</gene>
<sequence length="104" mass="11466">MDAPYSFTCTAEVGDDGILALRPRGDIDIAARSVLTHAQLALRPGLRGVHLDFDAVPFMDTTVLRFLSSLHARCSAFAVPLRITGLRPQHHRLLTLAEYRLPTT</sequence>
<evidence type="ECO:0000313" key="2">
    <source>
        <dbReference type="EMBL" id="SFF81052.1"/>
    </source>
</evidence>
<dbReference type="EMBL" id="FONG01000030">
    <property type="protein sequence ID" value="SFF81052.1"/>
    <property type="molecule type" value="Genomic_DNA"/>
</dbReference>
<organism evidence="2 3">
    <name type="scientific">Actinacidiphila alni</name>
    <dbReference type="NCBI Taxonomy" id="380248"/>
    <lineage>
        <taxon>Bacteria</taxon>
        <taxon>Bacillati</taxon>
        <taxon>Actinomycetota</taxon>
        <taxon>Actinomycetes</taxon>
        <taxon>Kitasatosporales</taxon>
        <taxon>Streptomycetaceae</taxon>
        <taxon>Actinacidiphila</taxon>
    </lineage>
</organism>
<proteinExistence type="predicted"/>
<accession>A0A1I2LNE3</accession>
<dbReference type="CDD" id="cd07043">
    <property type="entry name" value="STAS_anti-anti-sigma_factors"/>
    <property type="match status" value="1"/>
</dbReference>
<dbReference type="RefSeq" id="WP_093717432.1">
    <property type="nucleotide sequence ID" value="NZ_FONG01000030.1"/>
</dbReference>
<dbReference type="Proteomes" id="UP000199323">
    <property type="component" value="Unassembled WGS sequence"/>
</dbReference>
<name>A0A1I2LNE3_9ACTN</name>
<dbReference type="InterPro" id="IPR036513">
    <property type="entry name" value="STAS_dom_sf"/>
</dbReference>
<feature type="domain" description="STAS" evidence="1">
    <location>
        <begin position="16"/>
        <end position="104"/>
    </location>
</feature>